<evidence type="ECO:0000313" key="4">
    <source>
        <dbReference type="Proteomes" id="UP000438429"/>
    </source>
</evidence>
<evidence type="ECO:0000313" key="3">
    <source>
        <dbReference type="EMBL" id="KAF0027790.1"/>
    </source>
</evidence>
<sequence length="325" mass="36449">MESSDRIEITSIESIVKTLLYVSGSSGTGTVNPVINGHTPSSVRRDREKNYELARRCGHEIPTDRDQVAVCGVDAVLKNLPDAKIQASAAGNLRCQRQCYRLRLKAGGREEKRRNRIRSHRWTELLNTCGPALNMFWTLTYLSYVVVFVVTNRLLRYLSYVVVFVVVVVTNRLLQFLSMSVTDHRINPSPTDASWSRRIAVHGERPETPLELSVAASAKCRRPEPEVGVVGGGFSVCDRSSDIMSERAKRRLDVVFSGVEYELLKWTPVPFLFTLFVDRQWRAPERPHLCTQTNASAAVGPFSKRTYKVHTGGGHGDGDADTERD</sequence>
<gene>
    <name evidence="3" type="ORF">F2P81_020531</name>
</gene>
<proteinExistence type="predicted"/>
<dbReference type="AlphaFoldDB" id="A0A6A4S8A1"/>
<feature type="transmembrane region" description="Helical" evidence="2">
    <location>
        <begin position="157"/>
        <end position="174"/>
    </location>
</feature>
<feature type="region of interest" description="Disordered" evidence="1">
    <location>
        <begin position="306"/>
        <end position="325"/>
    </location>
</feature>
<organism evidence="3 4">
    <name type="scientific">Scophthalmus maximus</name>
    <name type="common">Turbot</name>
    <name type="synonym">Psetta maxima</name>
    <dbReference type="NCBI Taxonomy" id="52904"/>
    <lineage>
        <taxon>Eukaryota</taxon>
        <taxon>Metazoa</taxon>
        <taxon>Chordata</taxon>
        <taxon>Craniata</taxon>
        <taxon>Vertebrata</taxon>
        <taxon>Euteleostomi</taxon>
        <taxon>Actinopterygii</taxon>
        <taxon>Neopterygii</taxon>
        <taxon>Teleostei</taxon>
        <taxon>Neoteleostei</taxon>
        <taxon>Acanthomorphata</taxon>
        <taxon>Carangaria</taxon>
        <taxon>Pleuronectiformes</taxon>
        <taxon>Pleuronectoidei</taxon>
        <taxon>Scophthalmidae</taxon>
        <taxon>Scophthalmus</taxon>
    </lineage>
</organism>
<accession>A0A6A4S8A1</accession>
<protein>
    <submittedName>
        <fullName evidence="3">Uncharacterized protein</fullName>
    </submittedName>
</protein>
<comment type="caution">
    <text evidence="3">The sequence shown here is derived from an EMBL/GenBank/DDBJ whole genome shotgun (WGS) entry which is preliminary data.</text>
</comment>
<feature type="compositionally biased region" description="Basic and acidic residues" evidence="1">
    <location>
        <begin position="316"/>
        <end position="325"/>
    </location>
</feature>
<feature type="transmembrane region" description="Helical" evidence="2">
    <location>
        <begin position="125"/>
        <end position="151"/>
    </location>
</feature>
<dbReference type="Proteomes" id="UP000438429">
    <property type="component" value="Unassembled WGS sequence"/>
</dbReference>
<dbReference type="EMBL" id="VEVO01000018">
    <property type="protein sequence ID" value="KAF0027790.1"/>
    <property type="molecule type" value="Genomic_DNA"/>
</dbReference>
<reference evidence="3 4" key="1">
    <citation type="submission" date="2019-06" db="EMBL/GenBank/DDBJ databases">
        <title>Draft genomes of female and male turbot (Scophthalmus maximus).</title>
        <authorList>
            <person name="Xu H."/>
            <person name="Xu X.-W."/>
            <person name="Shao C."/>
            <person name="Chen S."/>
        </authorList>
    </citation>
    <scope>NUCLEOTIDE SEQUENCE [LARGE SCALE GENOMIC DNA]</scope>
    <source>
        <strain evidence="3">Ysfricsl-2016a</strain>
        <tissue evidence="3">Blood</tissue>
    </source>
</reference>
<evidence type="ECO:0000256" key="2">
    <source>
        <dbReference type="SAM" id="Phobius"/>
    </source>
</evidence>
<name>A0A6A4S8A1_SCOMX</name>
<keyword evidence="2" id="KW-0812">Transmembrane</keyword>
<keyword evidence="2" id="KW-1133">Transmembrane helix</keyword>
<keyword evidence="2" id="KW-0472">Membrane</keyword>
<evidence type="ECO:0000256" key="1">
    <source>
        <dbReference type="SAM" id="MobiDB-lite"/>
    </source>
</evidence>